<organism evidence="1 2">
    <name type="scientific">Mesobacillus zeae</name>
    <dbReference type="NCBI Taxonomy" id="1917180"/>
    <lineage>
        <taxon>Bacteria</taxon>
        <taxon>Bacillati</taxon>
        <taxon>Bacillota</taxon>
        <taxon>Bacilli</taxon>
        <taxon>Bacillales</taxon>
        <taxon>Bacillaceae</taxon>
        <taxon>Mesobacillus</taxon>
    </lineage>
</organism>
<reference evidence="1 2" key="1">
    <citation type="submission" date="2018-08" db="EMBL/GenBank/DDBJ databases">
        <title>Bacillus jemisoniae sp. nov., Bacillus chryseoplanitiae sp. nov., Bacillus resnikiae sp. nov., and Bacillus frankliniae sp. nov., isolated from Viking spacecraft and associated surfaces.</title>
        <authorList>
            <person name="Seuylemezian A."/>
            <person name="Vaishampayan P."/>
        </authorList>
    </citation>
    <scope>NUCLEOTIDE SEQUENCE [LARGE SCALE GENOMIC DNA]</scope>
    <source>
        <strain evidence="1 2">JJ-247</strain>
    </source>
</reference>
<evidence type="ECO:0000313" key="1">
    <source>
        <dbReference type="EMBL" id="RID84457.1"/>
    </source>
</evidence>
<dbReference type="EMBL" id="QWVT01000021">
    <property type="protein sequence ID" value="RID84457.1"/>
    <property type="molecule type" value="Genomic_DNA"/>
</dbReference>
<evidence type="ECO:0000313" key="2">
    <source>
        <dbReference type="Proteomes" id="UP000265816"/>
    </source>
</evidence>
<dbReference type="RefSeq" id="WP_119113318.1">
    <property type="nucleotide sequence ID" value="NZ_CBCSEO010000007.1"/>
</dbReference>
<dbReference type="AlphaFoldDB" id="A0A398B3I8"/>
<keyword evidence="2" id="KW-1185">Reference proteome</keyword>
<proteinExistence type="predicted"/>
<dbReference type="Proteomes" id="UP000265816">
    <property type="component" value="Unassembled WGS sequence"/>
</dbReference>
<name>A0A398B3I8_9BACI</name>
<comment type="caution">
    <text evidence="1">The sequence shown here is derived from an EMBL/GenBank/DDBJ whole genome shotgun (WGS) entry which is preliminary data.</text>
</comment>
<accession>A0A398B3I8</accession>
<sequence>MYVGRDLTELTMMSKSEWRESELAFFHHSLQQVVPYLNAEGQSLHRQIVEEIEKRGGIGRNEADYTHGTKPTYD</sequence>
<gene>
    <name evidence="1" type="ORF">D1970_12675</name>
</gene>
<dbReference type="OrthoDB" id="2691543at2"/>
<evidence type="ECO:0008006" key="3">
    <source>
        <dbReference type="Google" id="ProtNLM"/>
    </source>
</evidence>
<protein>
    <recommendedName>
        <fullName evidence="3">Cytosolic protein</fullName>
    </recommendedName>
</protein>